<dbReference type="Pfam" id="PF08007">
    <property type="entry name" value="JmjC_2"/>
    <property type="match status" value="1"/>
</dbReference>
<dbReference type="AlphaFoldDB" id="A0A6L8LXP5"/>
<reference evidence="2 3" key="1">
    <citation type="submission" date="2020-01" db="EMBL/GenBank/DDBJ databases">
        <title>Draft Genome Sequence of Vibrio sp. strain OCN044, Isolated from a Healthy Coral at Palmyra Atoll.</title>
        <authorList>
            <person name="Videau P."/>
            <person name="Loughran R."/>
            <person name="Esquivel A."/>
            <person name="Deadmond M."/>
            <person name="Paddock B.E."/>
            <person name="Saw J.H."/>
            <person name="Ushijima B."/>
        </authorList>
    </citation>
    <scope>NUCLEOTIDE SEQUENCE [LARGE SCALE GENOMIC DNA]</scope>
    <source>
        <strain evidence="2 3">OCN044</strain>
    </source>
</reference>
<dbReference type="EMBL" id="WWEU01000007">
    <property type="protein sequence ID" value="MYM60888.1"/>
    <property type="molecule type" value="Genomic_DNA"/>
</dbReference>
<protein>
    <recommendedName>
        <fullName evidence="1">JmjC domain-containing protein</fullName>
    </recommendedName>
</protein>
<sequence length="431" mass="49384">MKNQHTRFWEYFSKEIYGKEVFTSSQENLTLEIDQQTLFETVVKYCEDIRDGQWGVRLYVGDEALLDGSGLGRVEAAKQYFPNKNDGSFEKYHKRMTSLCEEYCLIINDPERIDYKLFQWCRSFLTPLFKNHGMNNIGIYNALFVGNYRKTNFGVHFDAESVFQIPVIGQKSMRFWSAEYIRENPELVDSTEYEDHLKNSVHLSSEPGDFTYWPKKAWHIAESDGEFSVAMALSLQEYSDITPYIVNNLLLPQLKNSREIHDQFELDGRPGDDLQVKGIPFDAKNLEETATQIPETVDKIFSKLQALTGSDQAKTLWLKILSSFGFTTPPELDTSMKFSPKNIYHIDIKYPVLTHLLSDNTRLVASNGHFFQFTDSPETQVMINTIATTSTLSGNEILLLSEHLDAETRQAFLDFLCASRALSFASATSAQ</sequence>
<comment type="caution">
    <text evidence="2">The sequence shown here is derived from an EMBL/GenBank/DDBJ whole genome shotgun (WGS) entry which is preliminary data.</text>
</comment>
<dbReference type="InterPro" id="IPR003347">
    <property type="entry name" value="JmjC_dom"/>
</dbReference>
<name>A0A6L8LXP5_9VIBR</name>
<dbReference type="SUPFAM" id="SSF51197">
    <property type="entry name" value="Clavaminate synthase-like"/>
    <property type="match status" value="1"/>
</dbReference>
<feature type="domain" description="JmjC" evidence="1">
    <location>
        <begin position="114"/>
        <end position="252"/>
    </location>
</feature>
<evidence type="ECO:0000313" key="3">
    <source>
        <dbReference type="Proteomes" id="UP000478571"/>
    </source>
</evidence>
<organism evidence="2 3">
    <name type="scientific">Vibrio tetraodonis subsp. pristinus</name>
    <dbReference type="NCBI Taxonomy" id="2695891"/>
    <lineage>
        <taxon>Bacteria</taxon>
        <taxon>Pseudomonadati</taxon>
        <taxon>Pseudomonadota</taxon>
        <taxon>Gammaproteobacteria</taxon>
        <taxon>Vibrionales</taxon>
        <taxon>Vibrionaceae</taxon>
        <taxon>Vibrio</taxon>
    </lineage>
</organism>
<dbReference type="RefSeq" id="WP_160931924.1">
    <property type="nucleotide sequence ID" value="NZ_WWEU01000007.1"/>
</dbReference>
<evidence type="ECO:0000259" key="1">
    <source>
        <dbReference type="PROSITE" id="PS51184"/>
    </source>
</evidence>
<accession>A0A6L8LXP5</accession>
<dbReference type="Gene3D" id="2.60.120.650">
    <property type="entry name" value="Cupin"/>
    <property type="match status" value="1"/>
</dbReference>
<gene>
    <name evidence="2" type="ORF">GTG28_16800</name>
</gene>
<proteinExistence type="predicted"/>
<evidence type="ECO:0000313" key="2">
    <source>
        <dbReference type="EMBL" id="MYM60888.1"/>
    </source>
</evidence>
<dbReference type="PROSITE" id="PS51184">
    <property type="entry name" value="JMJC"/>
    <property type="match status" value="1"/>
</dbReference>
<dbReference type="Proteomes" id="UP000478571">
    <property type="component" value="Unassembled WGS sequence"/>
</dbReference>
<keyword evidence="3" id="KW-1185">Reference proteome</keyword>